<organism evidence="1 2">
    <name type="scientific">Sulfitobacter brevis</name>
    <dbReference type="NCBI Taxonomy" id="74348"/>
    <lineage>
        <taxon>Bacteria</taxon>
        <taxon>Pseudomonadati</taxon>
        <taxon>Pseudomonadota</taxon>
        <taxon>Alphaproteobacteria</taxon>
        <taxon>Rhodobacterales</taxon>
        <taxon>Roseobacteraceae</taxon>
        <taxon>Sulfitobacter</taxon>
    </lineage>
</organism>
<sequence length="137" mass="14993">MLNVSKPSTDRVDISLSGALDADEMSAALDAIVEVSKDIVHGKLFYRISDFAMPTLGAMAIELQRMPQLLPLIKKFDRCAVLSDTAWIRMASELEGAVIPSLKIKSFALSDAKAAEAWLNADARQDDNVPEEENFPV</sequence>
<dbReference type="SUPFAM" id="SSF52091">
    <property type="entry name" value="SpoIIaa-like"/>
    <property type="match status" value="1"/>
</dbReference>
<dbReference type="Pfam" id="PF11964">
    <property type="entry name" value="SpoIIAA-like"/>
    <property type="match status" value="1"/>
</dbReference>
<dbReference type="InterPro" id="IPR021866">
    <property type="entry name" value="SpoIIAA-like"/>
</dbReference>
<gene>
    <name evidence="1" type="ORF">SAMN04488523_10483</name>
</gene>
<evidence type="ECO:0000313" key="2">
    <source>
        <dbReference type="Proteomes" id="UP000198977"/>
    </source>
</evidence>
<keyword evidence="2" id="KW-1185">Reference proteome</keyword>
<dbReference type="InterPro" id="IPR036513">
    <property type="entry name" value="STAS_dom_sf"/>
</dbReference>
<dbReference type="AlphaFoldDB" id="A0A1I1WPC2"/>
<accession>A0A1I1WPC2</accession>
<dbReference type="RefSeq" id="WP_093923024.1">
    <property type="nucleotide sequence ID" value="NZ_FOMW01000004.1"/>
</dbReference>
<dbReference type="Proteomes" id="UP000198977">
    <property type="component" value="Unassembled WGS sequence"/>
</dbReference>
<protein>
    <submittedName>
        <fullName evidence="1">SpoIIAA-like</fullName>
    </submittedName>
</protein>
<dbReference type="Gene3D" id="3.40.50.10600">
    <property type="entry name" value="SpoIIaa-like domains"/>
    <property type="match status" value="1"/>
</dbReference>
<dbReference type="OrthoDB" id="7619266at2"/>
<name>A0A1I1WPC2_9RHOB</name>
<reference evidence="1 2" key="1">
    <citation type="submission" date="2016-10" db="EMBL/GenBank/DDBJ databases">
        <authorList>
            <person name="de Groot N.N."/>
        </authorList>
    </citation>
    <scope>NUCLEOTIDE SEQUENCE [LARGE SCALE GENOMIC DNA]</scope>
    <source>
        <strain evidence="1 2">DSM 11443</strain>
    </source>
</reference>
<dbReference type="STRING" id="74348.SAMN04488523_10483"/>
<dbReference type="InterPro" id="IPR038396">
    <property type="entry name" value="SpoIIAA-like_sf"/>
</dbReference>
<proteinExistence type="predicted"/>
<evidence type="ECO:0000313" key="1">
    <source>
        <dbReference type="EMBL" id="SFD97027.1"/>
    </source>
</evidence>
<dbReference type="EMBL" id="FOMW01000004">
    <property type="protein sequence ID" value="SFD97027.1"/>
    <property type="molecule type" value="Genomic_DNA"/>
</dbReference>